<reference evidence="2" key="1">
    <citation type="submission" date="2017-10" db="EMBL/GenBank/DDBJ databases">
        <authorList>
            <person name="Toshchakov S.V."/>
            <person name="Goeva M.A."/>
        </authorList>
    </citation>
    <scope>NUCLEOTIDE SEQUENCE [LARGE SCALE GENOMIC DNA]</scope>
    <source>
        <strain evidence="2">JR1/69-1-13</strain>
    </source>
</reference>
<dbReference type="RefSeq" id="WP_109517126.1">
    <property type="nucleotide sequence ID" value="NZ_PDOA01000006.1"/>
</dbReference>
<protein>
    <recommendedName>
        <fullName evidence="3">Flagellar biosynthesis regulator FlhF</fullName>
    </recommendedName>
</protein>
<dbReference type="InterPro" id="IPR010845">
    <property type="entry name" value="FlaF"/>
</dbReference>
<dbReference type="AlphaFoldDB" id="A0A2U1V4E7"/>
<accession>A0A2U1V4E7</accession>
<evidence type="ECO:0000313" key="2">
    <source>
        <dbReference type="Proteomes" id="UP000245048"/>
    </source>
</evidence>
<proteinExistence type="predicted"/>
<comment type="caution">
    <text evidence="1">The sequence shown here is derived from an EMBL/GenBank/DDBJ whole genome shotgun (WGS) entry which is preliminary data.</text>
</comment>
<organism evidence="1 2">
    <name type="scientific">Teichococcus aestuarii</name>
    <dbReference type="NCBI Taxonomy" id="568898"/>
    <lineage>
        <taxon>Bacteria</taxon>
        <taxon>Pseudomonadati</taxon>
        <taxon>Pseudomonadota</taxon>
        <taxon>Alphaproteobacteria</taxon>
        <taxon>Acetobacterales</taxon>
        <taxon>Roseomonadaceae</taxon>
        <taxon>Roseomonas</taxon>
    </lineage>
</organism>
<dbReference type="Pfam" id="PF07309">
    <property type="entry name" value="FlaF"/>
    <property type="match status" value="1"/>
</dbReference>
<evidence type="ECO:0000313" key="1">
    <source>
        <dbReference type="EMBL" id="PWC28731.1"/>
    </source>
</evidence>
<name>A0A2U1V4E7_9PROT</name>
<dbReference type="EMBL" id="PDOA01000006">
    <property type="protein sequence ID" value="PWC28731.1"/>
    <property type="molecule type" value="Genomic_DNA"/>
</dbReference>
<dbReference type="GO" id="GO:0044781">
    <property type="term" value="P:bacterial-type flagellum organization"/>
    <property type="evidence" value="ECO:0007669"/>
    <property type="project" value="InterPro"/>
</dbReference>
<dbReference type="Proteomes" id="UP000245048">
    <property type="component" value="Unassembled WGS sequence"/>
</dbReference>
<gene>
    <name evidence="1" type="ORF">CR165_11465</name>
</gene>
<keyword evidence="2" id="KW-1185">Reference proteome</keyword>
<dbReference type="OrthoDB" id="7273561at2"/>
<evidence type="ECO:0008006" key="3">
    <source>
        <dbReference type="Google" id="ProtNLM"/>
    </source>
</evidence>
<sequence>MYAQNPQALRAYGAVQAARPLREQEAEVYAILSGRLREAAASGDPLAFTRARADARRLFTTLQTLVLHESCELPRELRGLIASVAAAALRDIEGGETDLVFLADICDDFAAGLRARPAVAAVA</sequence>